<feature type="domain" description="DUF397" evidence="1">
    <location>
        <begin position="26"/>
        <end position="83"/>
    </location>
</feature>
<proteinExistence type="predicted"/>
<organism evidence="2 3">
    <name type="scientific">Streptomyces yangpuensis</name>
    <dbReference type="NCBI Taxonomy" id="1648182"/>
    <lineage>
        <taxon>Bacteria</taxon>
        <taxon>Bacillati</taxon>
        <taxon>Actinomycetota</taxon>
        <taxon>Actinomycetes</taxon>
        <taxon>Kitasatosporales</taxon>
        <taxon>Streptomycetaceae</taxon>
        <taxon>Streptomyces</taxon>
    </lineage>
</organism>
<name>A0ABY5PY99_9ACTN</name>
<dbReference type="Pfam" id="PF04149">
    <property type="entry name" value="DUF397"/>
    <property type="match status" value="2"/>
</dbReference>
<evidence type="ECO:0000313" key="3">
    <source>
        <dbReference type="Proteomes" id="UP001057738"/>
    </source>
</evidence>
<keyword evidence="3" id="KW-1185">Reference proteome</keyword>
<dbReference type="Proteomes" id="UP001057738">
    <property type="component" value="Chromosome"/>
</dbReference>
<evidence type="ECO:0000313" key="2">
    <source>
        <dbReference type="EMBL" id="UUY49137.1"/>
    </source>
</evidence>
<sequence length="84" mass="8793">MSTPLKWFKSSYSGSEGGQCLEAAVAWRKSSYSGDEGGQCVEVAACGCACPAAQVHVRDSKVTDGPVLTLAPAAWAGLTRWVRS</sequence>
<evidence type="ECO:0000259" key="1">
    <source>
        <dbReference type="Pfam" id="PF04149"/>
    </source>
</evidence>
<reference evidence="2" key="1">
    <citation type="submission" date="2022-08" db="EMBL/GenBank/DDBJ databases">
        <authorList>
            <person name="Tian L."/>
        </authorList>
    </citation>
    <scope>NUCLEOTIDE SEQUENCE</scope>
    <source>
        <strain evidence="2">CM253</strain>
    </source>
</reference>
<feature type="domain" description="DUF397" evidence="1">
    <location>
        <begin position="5"/>
        <end position="24"/>
    </location>
</feature>
<dbReference type="InterPro" id="IPR007278">
    <property type="entry name" value="DUF397"/>
</dbReference>
<gene>
    <name evidence="2" type="ORF">NRK68_19155</name>
</gene>
<dbReference type="GeneID" id="95575612"/>
<accession>A0ABY5PY99</accession>
<dbReference type="RefSeq" id="WP_183067077.1">
    <property type="nucleotide sequence ID" value="NZ_CP102514.1"/>
</dbReference>
<protein>
    <submittedName>
        <fullName evidence="2">DUF397 domain-containing protein</fullName>
    </submittedName>
</protein>
<dbReference type="EMBL" id="CP102514">
    <property type="protein sequence ID" value="UUY49137.1"/>
    <property type="molecule type" value="Genomic_DNA"/>
</dbReference>